<dbReference type="PANTHER" id="PTHR30487">
    <property type="entry name" value="TYPE 4 PREPILIN-LIKE PROTEINS LEADER PEPTIDE-PROCESSING ENZYME"/>
    <property type="match status" value="1"/>
</dbReference>
<evidence type="ECO:0000313" key="10">
    <source>
        <dbReference type="EMBL" id="OGZ77717.1"/>
    </source>
</evidence>
<dbReference type="Proteomes" id="UP000178632">
    <property type="component" value="Unassembled WGS sequence"/>
</dbReference>
<comment type="caution">
    <text evidence="10">The sequence shown here is derived from an EMBL/GenBank/DDBJ whole genome shotgun (WGS) entry which is preliminary data.</text>
</comment>
<dbReference type="GO" id="GO:0006465">
    <property type="term" value="P:signal peptide processing"/>
    <property type="evidence" value="ECO:0007669"/>
    <property type="project" value="TreeGrafter"/>
</dbReference>
<organism evidence="10 11">
    <name type="scientific">Candidatus Staskawiczbacteria bacterium RIFCSPLOWO2_12_FULL_37_15</name>
    <dbReference type="NCBI Taxonomy" id="1802218"/>
    <lineage>
        <taxon>Bacteria</taxon>
        <taxon>Candidatus Staskawicziibacteriota</taxon>
    </lineage>
</organism>
<evidence type="ECO:0000256" key="1">
    <source>
        <dbReference type="ARBA" id="ARBA00004651"/>
    </source>
</evidence>
<evidence type="ECO:0000259" key="8">
    <source>
        <dbReference type="Pfam" id="PF01478"/>
    </source>
</evidence>
<sequence>MNFLIGLFVFIFGLCIGSFLNCVICRLEQKKSLNGRSFCPHCKHTLRWLDLIPVFSFLFLKGKCRYCKKKISVQYPLVEVATGLIFLIIFNFHCLLPVGFFSIFNEFLIIQFFNLFFLFYVSSALIIIFVYDLKHYLIPDKVLFPAIVIAFLYRILEFLILNWGLIENWKLKIENSALLLNYFYAIIIGSGFFLAIFLFSRGAAMGFGDVKLAVLMGLVLGFPNILVGLFLAFFFGAIIGVILMVFPFGAAQGKYKKGLKSEIPFGPFLIAGTFIAIFWGSAIINWYLKLSNL</sequence>
<evidence type="ECO:0000313" key="11">
    <source>
        <dbReference type="Proteomes" id="UP000178632"/>
    </source>
</evidence>
<feature type="transmembrane region" description="Helical" evidence="7">
    <location>
        <begin position="265"/>
        <end position="288"/>
    </location>
</feature>
<keyword evidence="4 7" id="KW-0812">Transmembrane</keyword>
<evidence type="ECO:0000256" key="3">
    <source>
        <dbReference type="ARBA" id="ARBA00022475"/>
    </source>
</evidence>
<dbReference type="GO" id="GO:0004190">
    <property type="term" value="F:aspartic-type endopeptidase activity"/>
    <property type="evidence" value="ECO:0007669"/>
    <property type="project" value="InterPro"/>
</dbReference>
<evidence type="ECO:0000256" key="4">
    <source>
        <dbReference type="ARBA" id="ARBA00022692"/>
    </source>
</evidence>
<feature type="transmembrane region" description="Helical" evidence="7">
    <location>
        <begin position="212"/>
        <end position="245"/>
    </location>
</feature>
<dbReference type="InterPro" id="IPR010627">
    <property type="entry name" value="Prepilin_pept_A24_N"/>
</dbReference>
<dbReference type="Gene3D" id="1.20.120.1220">
    <property type="match status" value="1"/>
</dbReference>
<dbReference type="AlphaFoldDB" id="A0A1G2IT32"/>
<dbReference type="EMBL" id="MHPE01000001">
    <property type="protein sequence ID" value="OGZ77717.1"/>
    <property type="molecule type" value="Genomic_DNA"/>
</dbReference>
<evidence type="ECO:0000256" key="6">
    <source>
        <dbReference type="ARBA" id="ARBA00023136"/>
    </source>
</evidence>
<keyword evidence="6 7" id="KW-0472">Membrane</keyword>
<name>A0A1G2IT32_9BACT</name>
<dbReference type="Pfam" id="PF01478">
    <property type="entry name" value="Peptidase_A24"/>
    <property type="match status" value="1"/>
</dbReference>
<evidence type="ECO:0000259" key="9">
    <source>
        <dbReference type="Pfam" id="PF06750"/>
    </source>
</evidence>
<reference evidence="10 11" key="1">
    <citation type="journal article" date="2016" name="Nat. Commun.">
        <title>Thousands of microbial genomes shed light on interconnected biogeochemical processes in an aquifer system.</title>
        <authorList>
            <person name="Anantharaman K."/>
            <person name="Brown C.T."/>
            <person name="Hug L.A."/>
            <person name="Sharon I."/>
            <person name="Castelle C.J."/>
            <person name="Probst A.J."/>
            <person name="Thomas B.C."/>
            <person name="Singh A."/>
            <person name="Wilkins M.J."/>
            <person name="Karaoz U."/>
            <person name="Brodie E.L."/>
            <person name="Williams K.H."/>
            <person name="Hubbard S.S."/>
            <person name="Banfield J.F."/>
        </authorList>
    </citation>
    <scope>NUCLEOTIDE SEQUENCE [LARGE SCALE GENOMIC DNA]</scope>
</reference>
<keyword evidence="3" id="KW-1003">Cell membrane</keyword>
<evidence type="ECO:0000256" key="2">
    <source>
        <dbReference type="ARBA" id="ARBA00005801"/>
    </source>
</evidence>
<evidence type="ECO:0000256" key="7">
    <source>
        <dbReference type="SAM" id="Phobius"/>
    </source>
</evidence>
<feature type="domain" description="Prepilin type IV endopeptidase peptidase" evidence="8">
    <location>
        <begin position="121"/>
        <end position="241"/>
    </location>
</feature>
<feature type="transmembrane region" description="Helical" evidence="7">
    <location>
        <begin position="143"/>
        <end position="166"/>
    </location>
</feature>
<proteinExistence type="inferred from homology"/>
<feature type="transmembrane region" description="Helical" evidence="7">
    <location>
        <begin position="109"/>
        <end position="131"/>
    </location>
</feature>
<comment type="subcellular location">
    <subcellularLocation>
        <location evidence="1">Cell membrane</location>
        <topology evidence="1">Multi-pass membrane protein</topology>
    </subcellularLocation>
</comment>
<protein>
    <recommendedName>
        <fullName evidence="12">Prepilin peptidase</fullName>
    </recommendedName>
</protein>
<evidence type="ECO:0000256" key="5">
    <source>
        <dbReference type="ARBA" id="ARBA00022989"/>
    </source>
</evidence>
<dbReference type="PANTHER" id="PTHR30487:SF0">
    <property type="entry name" value="PREPILIN LEADER PEPTIDASE_N-METHYLTRANSFERASE-RELATED"/>
    <property type="match status" value="1"/>
</dbReference>
<dbReference type="InterPro" id="IPR000045">
    <property type="entry name" value="Prepilin_IV_endopep_pep"/>
</dbReference>
<evidence type="ECO:0008006" key="12">
    <source>
        <dbReference type="Google" id="ProtNLM"/>
    </source>
</evidence>
<comment type="similarity">
    <text evidence="2">Belongs to the peptidase A24 family.</text>
</comment>
<dbReference type="InterPro" id="IPR050882">
    <property type="entry name" value="Prepilin_peptidase/N-MTase"/>
</dbReference>
<keyword evidence="5 7" id="KW-1133">Transmembrane helix</keyword>
<feature type="domain" description="Prepilin peptidase A24 N-terminal" evidence="9">
    <location>
        <begin position="11"/>
        <end position="90"/>
    </location>
</feature>
<feature type="transmembrane region" description="Helical" evidence="7">
    <location>
        <begin position="178"/>
        <end position="200"/>
    </location>
</feature>
<dbReference type="Pfam" id="PF06750">
    <property type="entry name" value="A24_N_bact"/>
    <property type="match status" value="1"/>
</dbReference>
<gene>
    <name evidence="10" type="ORF">A3G45_01385</name>
</gene>
<accession>A0A1G2IT32</accession>
<dbReference type="GO" id="GO:0005886">
    <property type="term" value="C:plasma membrane"/>
    <property type="evidence" value="ECO:0007669"/>
    <property type="project" value="UniProtKB-SubCell"/>
</dbReference>